<evidence type="ECO:0000313" key="1">
    <source>
        <dbReference type="EMBL" id="KAK9676414.1"/>
    </source>
</evidence>
<evidence type="ECO:0000313" key="2">
    <source>
        <dbReference type="Proteomes" id="UP001443914"/>
    </source>
</evidence>
<organism evidence="1 2">
    <name type="scientific">Saponaria officinalis</name>
    <name type="common">Common soapwort</name>
    <name type="synonym">Lychnis saponaria</name>
    <dbReference type="NCBI Taxonomy" id="3572"/>
    <lineage>
        <taxon>Eukaryota</taxon>
        <taxon>Viridiplantae</taxon>
        <taxon>Streptophyta</taxon>
        <taxon>Embryophyta</taxon>
        <taxon>Tracheophyta</taxon>
        <taxon>Spermatophyta</taxon>
        <taxon>Magnoliopsida</taxon>
        <taxon>eudicotyledons</taxon>
        <taxon>Gunneridae</taxon>
        <taxon>Pentapetalae</taxon>
        <taxon>Caryophyllales</taxon>
        <taxon>Caryophyllaceae</taxon>
        <taxon>Caryophylleae</taxon>
        <taxon>Saponaria</taxon>
    </lineage>
</organism>
<comment type="caution">
    <text evidence="1">The sequence shown here is derived from an EMBL/GenBank/DDBJ whole genome shotgun (WGS) entry which is preliminary data.</text>
</comment>
<name>A0AAW1HKV9_SAPOF</name>
<protein>
    <submittedName>
        <fullName evidence="1">Uncharacterized protein</fullName>
    </submittedName>
</protein>
<reference evidence="1" key="1">
    <citation type="submission" date="2024-03" db="EMBL/GenBank/DDBJ databases">
        <title>WGS assembly of Saponaria officinalis var. Norfolk2.</title>
        <authorList>
            <person name="Jenkins J."/>
            <person name="Shu S."/>
            <person name="Grimwood J."/>
            <person name="Barry K."/>
            <person name="Goodstein D."/>
            <person name="Schmutz J."/>
            <person name="Leebens-Mack J."/>
            <person name="Osbourn A."/>
        </authorList>
    </citation>
    <scope>NUCLEOTIDE SEQUENCE [LARGE SCALE GENOMIC DNA]</scope>
    <source>
        <strain evidence="1">JIC</strain>
    </source>
</reference>
<dbReference type="EMBL" id="JBDFQZ010000011">
    <property type="protein sequence ID" value="KAK9676414.1"/>
    <property type="molecule type" value="Genomic_DNA"/>
</dbReference>
<dbReference type="Proteomes" id="UP001443914">
    <property type="component" value="Unassembled WGS sequence"/>
</dbReference>
<dbReference type="AlphaFoldDB" id="A0AAW1HKV9"/>
<gene>
    <name evidence="1" type="ORF">RND81_11G075400</name>
</gene>
<keyword evidence="2" id="KW-1185">Reference proteome</keyword>
<sequence>MSDLCHHETIMFQKKDGGMNSSQSSNANSITIVTTPSEEMDASVVVGDEGVVVGCKCMGKCRSAPNVKLSNPVGGVGESFGDDSMRTPSNPLYIGVGLEDVELIVSSYFESGMSSIAGAFAS</sequence>
<proteinExistence type="predicted"/>
<accession>A0AAW1HKV9</accession>